<dbReference type="Proteomes" id="UP000822688">
    <property type="component" value="Chromosome 1"/>
</dbReference>
<dbReference type="GO" id="GO:0055085">
    <property type="term" value="P:transmembrane transport"/>
    <property type="evidence" value="ECO:0007669"/>
    <property type="project" value="InterPro"/>
</dbReference>
<comment type="caution">
    <text evidence="7">The sequence shown here is derived from an EMBL/GenBank/DDBJ whole genome shotgun (WGS) entry which is preliminary data.</text>
</comment>
<evidence type="ECO:0000259" key="6">
    <source>
        <dbReference type="Pfam" id="PF00924"/>
    </source>
</evidence>
<proteinExistence type="inferred from homology"/>
<dbReference type="GO" id="GO:0016020">
    <property type="term" value="C:membrane"/>
    <property type="evidence" value="ECO:0007669"/>
    <property type="project" value="UniProtKB-SubCell"/>
</dbReference>
<dbReference type="SUPFAM" id="SSF82861">
    <property type="entry name" value="Mechanosensitive channel protein MscS (YggB), transmembrane region"/>
    <property type="match status" value="1"/>
</dbReference>
<dbReference type="InterPro" id="IPR010920">
    <property type="entry name" value="LSM_dom_sf"/>
</dbReference>
<name>A0A8T0J6G4_CERPU</name>
<dbReference type="Gene3D" id="2.30.30.60">
    <property type="match status" value="1"/>
</dbReference>
<dbReference type="InterPro" id="IPR023408">
    <property type="entry name" value="MscS_beta-dom_sf"/>
</dbReference>
<evidence type="ECO:0000256" key="4">
    <source>
        <dbReference type="ARBA" id="ARBA00022989"/>
    </source>
</evidence>
<dbReference type="SUPFAM" id="SSF50182">
    <property type="entry name" value="Sm-like ribonucleoproteins"/>
    <property type="match status" value="1"/>
</dbReference>
<dbReference type="Gene3D" id="1.10.287.1260">
    <property type="match status" value="1"/>
</dbReference>
<evidence type="ECO:0000313" key="7">
    <source>
        <dbReference type="EMBL" id="KAG0590579.1"/>
    </source>
</evidence>
<gene>
    <name evidence="7" type="ORF">KC19_1G111400</name>
</gene>
<keyword evidence="5" id="KW-0472">Membrane</keyword>
<keyword evidence="3" id="KW-0812">Transmembrane</keyword>
<comment type="similarity">
    <text evidence="2">Belongs to the MscS (TC 1.A.23) family.</text>
</comment>
<protein>
    <recommendedName>
        <fullName evidence="6">Mechanosensitive ion channel MscS domain-containing protein</fullName>
    </recommendedName>
</protein>
<evidence type="ECO:0000256" key="1">
    <source>
        <dbReference type="ARBA" id="ARBA00004141"/>
    </source>
</evidence>
<evidence type="ECO:0000256" key="2">
    <source>
        <dbReference type="ARBA" id="ARBA00008017"/>
    </source>
</evidence>
<evidence type="ECO:0000313" key="8">
    <source>
        <dbReference type="Proteomes" id="UP000822688"/>
    </source>
</evidence>
<dbReference type="InterPro" id="IPR006685">
    <property type="entry name" value="MscS_channel_2nd"/>
</dbReference>
<sequence length="481" mass="52980">MVVMAALLQASTALNLNASSFKTPQLRFRSVCSFAGTSLGKQPWQTMDVTKRATSGRPGVARAGDTIIEKTCQVGDHLLDTVSNYILRQIQKPFAKYIPDDWDPFDFLPVNIQSNLQKSEALATLVLRETIVLAAFYLVHQKVDAFCRFLYGVYTRKQRNGKEIDEAAYKASPFQAAQVPVRSLVTIWASTRLLWVTSLLWKLQAVITSELVYDIRASSLVCTVTWILFRWKRAYVEELINQRPLDESRIFAVDKLVSLAMYGLAASCVAEVLGLKLRSLLAVGGVSGLAVGLAAQQVVGNMFGGASLFISRPFVVGEKIKAGSVSGRVQDIGFMQTRVQGFDGVPVLVPNQAFTSQVITNFSRAKTKVLEAKFQLNNRHIFLVHNITEQVQKYLSSHASIETVKATPMCYLKSMKNDGPVIALSCVIKVTGSAVFYKVQQEILIHVAEIITDILGPDSPFTPLKDPSSGIEIVNNQGLVL</sequence>
<comment type="subcellular location">
    <subcellularLocation>
        <location evidence="1">Membrane</location>
        <topology evidence="1">Multi-pass membrane protein</topology>
    </subcellularLocation>
</comment>
<organism evidence="7 8">
    <name type="scientific">Ceratodon purpureus</name>
    <name type="common">Fire moss</name>
    <name type="synonym">Dicranum purpureum</name>
    <dbReference type="NCBI Taxonomy" id="3225"/>
    <lineage>
        <taxon>Eukaryota</taxon>
        <taxon>Viridiplantae</taxon>
        <taxon>Streptophyta</taxon>
        <taxon>Embryophyta</taxon>
        <taxon>Bryophyta</taxon>
        <taxon>Bryophytina</taxon>
        <taxon>Bryopsida</taxon>
        <taxon>Dicranidae</taxon>
        <taxon>Pseudoditrichales</taxon>
        <taxon>Ditrichaceae</taxon>
        <taxon>Ceratodon</taxon>
    </lineage>
</organism>
<dbReference type="OrthoDB" id="431980at2759"/>
<feature type="domain" description="Mechanosensitive ion channel MscS" evidence="6">
    <location>
        <begin position="298"/>
        <end position="364"/>
    </location>
</feature>
<keyword evidence="8" id="KW-1185">Reference proteome</keyword>
<dbReference type="Pfam" id="PF00924">
    <property type="entry name" value="MS_channel_2nd"/>
    <property type="match status" value="1"/>
</dbReference>
<dbReference type="PANTHER" id="PTHR30566:SF27">
    <property type="entry name" value="MECHANOSENSITIVE ION CHANNEL PROTEIN"/>
    <property type="match status" value="1"/>
</dbReference>
<dbReference type="EMBL" id="CM026421">
    <property type="protein sequence ID" value="KAG0590579.1"/>
    <property type="molecule type" value="Genomic_DNA"/>
</dbReference>
<dbReference type="InterPro" id="IPR011014">
    <property type="entry name" value="MscS_channel_TM-2"/>
</dbReference>
<accession>A0A8T0J6G4</accession>
<dbReference type="PANTHER" id="PTHR30566">
    <property type="entry name" value="YNAI-RELATED MECHANOSENSITIVE ION CHANNEL"/>
    <property type="match status" value="1"/>
</dbReference>
<reference evidence="7" key="1">
    <citation type="submission" date="2020-06" db="EMBL/GenBank/DDBJ databases">
        <title>WGS assembly of Ceratodon purpureus strain R40.</title>
        <authorList>
            <person name="Carey S.B."/>
            <person name="Jenkins J."/>
            <person name="Shu S."/>
            <person name="Lovell J.T."/>
            <person name="Sreedasyam A."/>
            <person name="Maumus F."/>
            <person name="Tiley G.P."/>
            <person name="Fernandez-Pozo N."/>
            <person name="Barry K."/>
            <person name="Chen C."/>
            <person name="Wang M."/>
            <person name="Lipzen A."/>
            <person name="Daum C."/>
            <person name="Saski C.A."/>
            <person name="Payton A.C."/>
            <person name="Mcbreen J.C."/>
            <person name="Conrad R.E."/>
            <person name="Kollar L.M."/>
            <person name="Olsson S."/>
            <person name="Huttunen S."/>
            <person name="Landis J.B."/>
            <person name="Wickett N.J."/>
            <person name="Johnson M.G."/>
            <person name="Rensing S.A."/>
            <person name="Grimwood J."/>
            <person name="Schmutz J."/>
            <person name="Mcdaniel S.F."/>
        </authorList>
    </citation>
    <scope>NUCLEOTIDE SEQUENCE</scope>
    <source>
        <strain evidence="7">R40</strain>
    </source>
</reference>
<evidence type="ECO:0000256" key="5">
    <source>
        <dbReference type="ARBA" id="ARBA00023136"/>
    </source>
</evidence>
<evidence type="ECO:0000256" key="3">
    <source>
        <dbReference type="ARBA" id="ARBA00022692"/>
    </source>
</evidence>
<keyword evidence="4" id="KW-1133">Transmembrane helix</keyword>
<dbReference type="AlphaFoldDB" id="A0A8T0J6G4"/>